<protein>
    <submittedName>
        <fullName evidence="5">Thioredoxin-disulfide reductase</fullName>
        <ecNumber evidence="5">1.8.1.9</ecNumber>
    </submittedName>
</protein>
<gene>
    <name evidence="5" type="ORF">KDY119_02763</name>
</gene>
<dbReference type="Proteomes" id="UP000326702">
    <property type="component" value="Chromosome"/>
</dbReference>
<dbReference type="PRINTS" id="PR00368">
    <property type="entry name" value="FADPNR"/>
</dbReference>
<dbReference type="SUPFAM" id="SSF51905">
    <property type="entry name" value="FAD/NAD(P)-binding domain"/>
    <property type="match status" value="1"/>
</dbReference>
<comment type="catalytic activity">
    <reaction evidence="3">
        <text>[thioredoxin]-dithiol + NADP(+) = [thioredoxin]-disulfide + NADPH + H(+)</text>
        <dbReference type="Rhea" id="RHEA:20345"/>
        <dbReference type="Rhea" id="RHEA-COMP:10698"/>
        <dbReference type="Rhea" id="RHEA-COMP:10700"/>
        <dbReference type="ChEBI" id="CHEBI:15378"/>
        <dbReference type="ChEBI" id="CHEBI:29950"/>
        <dbReference type="ChEBI" id="CHEBI:50058"/>
        <dbReference type="ChEBI" id="CHEBI:57783"/>
        <dbReference type="ChEBI" id="CHEBI:58349"/>
        <dbReference type="EC" id="1.8.1.9"/>
    </reaction>
</comment>
<feature type="domain" description="Cyclic nucleotide-binding" evidence="4">
    <location>
        <begin position="25"/>
        <end position="151"/>
    </location>
</feature>
<dbReference type="GO" id="GO:0004791">
    <property type="term" value="F:thioredoxin-disulfide reductase (NADPH) activity"/>
    <property type="evidence" value="ECO:0007669"/>
    <property type="project" value="UniProtKB-EC"/>
</dbReference>
<dbReference type="PANTHER" id="PTHR48105">
    <property type="entry name" value="THIOREDOXIN REDUCTASE 1-RELATED-RELATED"/>
    <property type="match status" value="1"/>
</dbReference>
<proteinExistence type="predicted"/>
<dbReference type="InterPro" id="IPR050097">
    <property type="entry name" value="Ferredoxin-NADP_redctase_2"/>
</dbReference>
<keyword evidence="1" id="KW-0285">Flavoprotein</keyword>
<dbReference type="SUPFAM" id="SSF51206">
    <property type="entry name" value="cAMP-binding domain-like"/>
    <property type="match status" value="1"/>
</dbReference>
<dbReference type="Pfam" id="PF07992">
    <property type="entry name" value="Pyr_redox_2"/>
    <property type="match status" value="1"/>
</dbReference>
<keyword evidence="2 5" id="KW-0560">Oxidoreductase</keyword>
<evidence type="ECO:0000313" key="5">
    <source>
        <dbReference type="EMBL" id="QFU99236.1"/>
    </source>
</evidence>
<dbReference type="PROSITE" id="PS50042">
    <property type="entry name" value="CNMP_BINDING_3"/>
    <property type="match status" value="1"/>
</dbReference>
<dbReference type="InterPro" id="IPR036188">
    <property type="entry name" value="FAD/NAD-bd_sf"/>
</dbReference>
<dbReference type="InterPro" id="IPR023753">
    <property type="entry name" value="FAD/NAD-binding_dom"/>
</dbReference>
<evidence type="ECO:0000256" key="1">
    <source>
        <dbReference type="ARBA" id="ARBA00022630"/>
    </source>
</evidence>
<organism evidence="5 6">
    <name type="scientific">Luteimicrobium xylanilyticum</name>
    <dbReference type="NCBI Taxonomy" id="1133546"/>
    <lineage>
        <taxon>Bacteria</taxon>
        <taxon>Bacillati</taxon>
        <taxon>Actinomycetota</taxon>
        <taxon>Actinomycetes</taxon>
        <taxon>Micrococcales</taxon>
        <taxon>Luteimicrobium</taxon>
    </lineage>
</organism>
<evidence type="ECO:0000313" key="6">
    <source>
        <dbReference type="Proteomes" id="UP000326702"/>
    </source>
</evidence>
<evidence type="ECO:0000259" key="4">
    <source>
        <dbReference type="PROSITE" id="PS50042"/>
    </source>
</evidence>
<keyword evidence="6" id="KW-1185">Reference proteome</keyword>
<reference evidence="5 6" key="1">
    <citation type="submission" date="2019-10" db="EMBL/GenBank/DDBJ databases">
        <title>Genome sequence of Luteimicrobium xylanilyticum HY-24.</title>
        <authorList>
            <person name="Kim D.Y."/>
            <person name="Park H.-Y."/>
        </authorList>
    </citation>
    <scope>NUCLEOTIDE SEQUENCE [LARGE SCALE GENOMIC DNA]</scope>
    <source>
        <strain evidence="5 6">HY-24</strain>
    </source>
</reference>
<dbReference type="AlphaFoldDB" id="A0A5P9QDB3"/>
<evidence type="ECO:0000256" key="3">
    <source>
        <dbReference type="ARBA" id="ARBA00048132"/>
    </source>
</evidence>
<sequence>MSEPLLRGATLLAREGTSATDAAVAFPALDEDQLGRLRRFGVAGDVDRGTVLAAVGGPVAGLFLVESGVVDVVVPEASAGPGAAPVERVVARYGTDSFTGELGLLTGQMAFVTTRVSRAGRVRRIGEADFRRLMAEETELSDFLLRSLVARRELLRTGVGSATMAIVGDSRSRASLALRTFAARQRVPYVWLDAESVEGRSRLDDAGATGATLPVVLGADVVLEGATPSLFARTVGATYDRLGTASPDLLVVGAGPAGMAAAVYGASEGLRTVVLDGQTVGGQAAASARIENYLGFAHGIAGAELLEQAWLQAEKFGAEIFVPRPADRLDVVQGRLRLRLEDGTSLEPRAVVVASGVRYRSLQLARWDEFADDIYVAATAMEARLCASRPVVVVGGANSAGQAALFLAGSGSTVTLVARHGLAKGMSRYLEERVRATDLITVLEDHEVVALDGGLHLESVSVAPRGRSGPRTRVPARGLFSFIGAQPASGWLRDVARDDDGFVLTDTDLQGAPAFGAQADVWRALGRSPLPFETSVPGVFAVGDVRHGSLKRVAAAVGEGASAVHSVHRALGDV</sequence>
<accession>A0A5P9QDB3</accession>
<evidence type="ECO:0000256" key="2">
    <source>
        <dbReference type="ARBA" id="ARBA00023002"/>
    </source>
</evidence>
<dbReference type="PRINTS" id="PR00469">
    <property type="entry name" value="PNDRDTASEII"/>
</dbReference>
<dbReference type="KEGG" id="lxl:KDY119_02763"/>
<dbReference type="EMBL" id="CP045529">
    <property type="protein sequence ID" value="QFU99236.1"/>
    <property type="molecule type" value="Genomic_DNA"/>
</dbReference>
<dbReference type="InterPro" id="IPR014710">
    <property type="entry name" value="RmlC-like_jellyroll"/>
</dbReference>
<dbReference type="InterPro" id="IPR018490">
    <property type="entry name" value="cNMP-bd_dom_sf"/>
</dbReference>
<dbReference type="Gene3D" id="2.60.120.10">
    <property type="entry name" value="Jelly Rolls"/>
    <property type="match status" value="1"/>
</dbReference>
<dbReference type="RefSeq" id="WP_051136225.1">
    <property type="nucleotide sequence ID" value="NZ_BAABIH010000008.1"/>
</dbReference>
<dbReference type="Gene3D" id="3.50.50.60">
    <property type="entry name" value="FAD/NAD(P)-binding domain"/>
    <property type="match status" value="2"/>
</dbReference>
<dbReference type="InterPro" id="IPR000595">
    <property type="entry name" value="cNMP-bd_dom"/>
</dbReference>
<dbReference type="EC" id="1.8.1.9" evidence="5"/>
<dbReference type="OrthoDB" id="109585at2"/>
<name>A0A5P9QDB3_9MICO</name>